<feature type="compositionally biased region" description="Polar residues" evidence="1">
    <location>
        <begin position="276"/>
        <end position="290"/>
    </location>
</feature>
<accession>A0ABM5AVF7</accession>
<organism evidence="2 3">
    <name type="scientific">Vulpes vulpes</name>
    <name type="common">Red fox</name>
    <dbReference type="NCBI Taxonomy" id="9627"/>
    <lineage>
        <taxon>Eukaryota</taxon>
        <taxon>Metazoa</taxon>
        <taxon>Chordata</taxon>
        <taxon>Craniata</taxon>
        <taxon>Vertebrata</taxon>
        <taxon>Euteleostomi</taxon>
        <taxon>Mammalia</taxon>
        <taxon>Eutheria</taxon>
        <taxon>Laurasiatheria</taxon>
        <taxon>Carnivora</taxon>
        <taxon>Caniformia</taxon>
        <taxon>Canidae</taxon>
        <taxon>Vulpes</taxon>
    </lineage>
</organism>
<gene>
    <name evidence="3" type="primary">LOC140599521</name>
</gene>
<feature type="compositionally biased region" description="Basic and acidic residues" evidence="1">
    <location>
        <begin position="128"/>
        <end position="144"/>
    </location>
</feature>
<dbReference type="Proteomes" id="UP001652641">
    <property type="component" value="Chromosome 7"/>
</dbReference>
<dbReference type="GeneID" id="140599521"/>
<evidence type="ECO:0000256" key="1">
    <source>
        <dbReference type="SAM" id="MobiDB-lite"/>
    </source>
</evidence>
<dbReference type="RefSeq" id="XP_072618775.1">
    <property type="nucleotide sequence ID" value="XM_072762674.1"/>
</dbReference>
<feature type="compositionally biased region" description="Low complexity" evidence="1">
    <location>
        <begin position="79"/>
        <end position="98"/>
    </location>
</feature>
<feature type="region of interest" description="Disordered" evidence="1">
    <location>
        <begin position="1"/>
        <end position="290"/>
    </location>
</feature>
<sequence>MAKAGIFRDTRTEAAQHRGGPKVSARLPAAPEVHRPRPSPSTPQRGPAPAAPLRKRNARPGLSHSQTGRPRSGPTRTCAPGRGLRGPLRGARAPGSPGLKRRGHATSGTNGLPAPGSFCGPAPARPGPGDHREARPPRSLEGPERPPPAAGTPGPRHCAPPQPRGARTAVAPAPRGAKPLPAPGRGLGQEAAFAFPAQGQSSQAPGHLAKRREPRRGELRAQLRTRHPAGPRPLPAPSSASAKAGWEPAGPGPGLDRGRGGLTCAGGGDPPDKHTQACSTWRSGKPQGQFSIHMGPGAFICVLSGDAPPRSRRYIKHSAELSRSD</sequence>
<evidence type="ECO:0008006" key="4">
    <source>
        <dbReference type="Google" id="ProtNLM"/>
    </source>
</evidence>
<evidence type="ECO:0000313" key="2">
    <source>
        <dbReference type="Proteomes" id="UP001652641"/>
    </source>
</evidence>
<feature type="compositionally biased region" description="Basic and acidic residues" evidence="1">
    <location>
        <begin position="1"/>
        <end position="16"/>
    </location>
</feature>
<keyword evidence="2" id="KW-1185">Reference proteome</keyword>
<name>A0ABM5AVF7_VULVU</name>
<protein>
    <recommendedName>
        <fullName evidence="4">Basic proline-rich protein-like</fullName>
    </recommendedName>
</protein>
<feature type="compositionally biased region" description="Gly residues" evidence="1">
    <location>
        <begin position="252"/>
        <end position="269"/>
    </location>
</feature>
<proteinExistence type="predicted"/>
<reference evidence="3" key="1">
    <citation type="submission" date="2025-08" db="UniProtKB">
        <authorList>
            <consortium name="RefSeq"/>
        </authorList>
    </citation>
    <scope>IDENTIFICATION</scope>
    <source>
        <tissue evidence="3">Cell line</tissue>
    </source>
</reference>
<evidence type="ECO:0000313" key="3">
    <source>
        <dbReference type="RefSeq" id="XP_072618775.1"/>
    </source>
</evidence>